<feature type="transmembrane region" description="Helical" evidence="4">
    <location>
        <begin position="21"/>
        <end position="43"/>
    </location>
</feature>
<protein>
    <submittedName>
        <fullName evidence="5">Class I SAM-dependent methyltransferase</fullName>
    </submittedName>
</protein>
<dbReference type="PANTHER" id="PTHR13610">
    <property type="entry name" value="METHYLTRANSFERASE DOMAIN-CONTAINING PROTEIN"/>
    <property type="match status" value="1"/>
</dbReference>
<sequence length="264" mass="29076">MSRVHARPGTAPRIAILRAPAVQALIIQTFSFVLVVALALLVAPAGVEVSVAAATLLQGAAAAALSRWRRLAAWWLPIQFLFPVAVVVLLAVRLPPWIFLCAFLVLLPLYWTTFRTQVPFYPSGRATWLAVEKLLPSKSDIRMIDIGSGFGGMVMHLAEHRPSGDFQGIELAPLPWLASRLIARLRRNPARFMRGDYENLSLASYDVVFAYLSPAAMPALWHKACAEMHSGSLLLSLEFPVPGAEPQLMLHPQEGGPELYGWYM</sequence>
<dbReference type="InterPro" id="IPR029063">
    <property type="entry name" value="SAM-dependent_MTases_sf"/>
</dbReference>
<evidence type="ECO:0000256" key="4">
    <source>
        <dbReference type="SAM" id="Phobius"/>
    </source>
</evidence>
<evidence type="ECO:0000256" key="3">
    <source>
        <dbReference type="ARBA" id="ARBA00022691"/>
    </source>
</evidence>
<evidence type="ECO:0000256" key="1">
    <source>
        <dbReference type="ARBA" id="ARBA00022603"/>
    </source>
</evidence>
<dbReference type="OrthoDB" id="5611641at2"/>
<keyword evidence="4" id="KW-0812">Transmembrane</keyword>
<accession>A0A3A3FWE5</accession>
<dbReference type="GO" id="GO:0032259">
    <property type="term" value="P:methylation"/>
    <property type="evidence" value="ECO:0007669"/>
    <property type="project" value="UniProtKB-KW"/>
</dbReference>
<comment type="caution">
    <text evidence="5">The sequence shown here is derived from an EMBL/GenBank/DDBJ whole genome shotgun (WGS) entry which is preliminary data.</text>
</comment>
<keyword evidence="4" id="KW-1133">Transmembrane helix</keyword>
<dbReference type="SUPFAM" id="SSF53335">
    <property type="entry name" value="S-adenosyl-L-methionine-dependent methyltransferases"/>
    <property type="match status" value="1"/>
</dbReference>
<keyword evidence="4" id="KW-0472">Membrane</keyword>
<dbReference type="AlphaFoldDB" id="A0A3A3FWE5"/>
<keyword evidence="1 5" id="KW-0489">Methyltransferase</keyword>
<evidence type="ECO:0000313" key="5">
    <source>
        <dbReference type="EMBL" id="RJG00054.1"/>
    </source>
</evidence>
<dbReference type="EMBL" id="QYUO01000001">
    <property type="protein sequence ID" value="RJG00054.1"/>
    <property type="molecule type" value="Genomic_DNA"/>
</dbReference>
<feature type="transmembrane region" description="Helical" evidence="4">
    <location>
        <begin position="72"/>
        <end position="91"/>
    </location>
</feature>
<dbReference type="RefSeq" id="WP_119769997.1">
    <property type="nucleotide sequence ID" value="NZ_QYUO01000001.1"/>
</dbReference>
<dbReference type="Proteomes" id="UP000265955">
    <property type="component" value="Unassembled WGS sequence"/>
</dbReference>
<proteinExistence type="predicted"/>
<name>A0A3A3FWE5_9BURK</name>
<keyword evidence="2 5" id="KW-0808">Transferase</keyword>
<dbReference type="InterPro" id="IPR026170">
    <property type="entry name" value="FAM173A/B"/>
</dbReference>
<dbReference type="GO" id="GO:0016279">
    <property type="term" value="F:protein-lysine N-methyltransferase activity"/>
    <property type="evidence" value="ECO:0007669"/>
    <property type="project" value="InterPro"/>
</dbReference>
<keyword evidence="6" id="KW-1185">Reference proteome</keyword>
<dbReference type="PANTHER" id="PTHR13610:SF9">
    <property type="entry name" value="FI06469P"/>
    <property type="match status" value="1"/>
</dbReference>
<gene>
    <name evidence="5" type="ORF">D3871_09385</name>
</gene>
<reference evidence="6" key="1">
    <citation type="submission" date="2018-09" db="EMBL/GenBank/DDBJ databases">
        <authorList>
            <person name="Zhu H."/>
        </authorList>
    </citation>
    <scope>NUCLEOTIDE SEQUENCE [LARGE SCALE GENOMIC DNA]</scope>
    <source>
        <strain evidence="6">K1R23-30</strain>
    </source>
</reference>
<dbReference type="Gene3D" id="3.40.50.150">
    <property type="entry name" value="Vaccinia Virus protein VP39"/>
    <property type="match status" value="1"/>
</dbReference>
<keyword evidence="3" id="KW-0949">S-adenosyl-L-methionine</keyword>
<evidence type="ECO:0000256" key="2">
    <source>
        <dbReference type="ARBA" id="ARBA00022679"/>
    </source>
</evidence>
<evidence type="ECO:0000313" key="6">
    <source>
        <dbReference type="Proteomes" id="UP000265955"/>
    </source>
</evidence>
<feature type="transmembrane region" description="Helical" evidence="4">
    <location>
        <begin position="97"/>
        <end position="114"/>
    </location>
</feature>
<organism evidence="5 6">
    <name type="scientific">Noviherbaspirillum saxi</name>
    <dbReference type="NCBI Taxonomy" id="2320863"/>
    <lineage>
        <taxon>Bacteria</taxon>
        <taxon>Pseudomonadati</taxon>
        <taxon>Pseudomonadota</taxon>
        <taxon>Betaproteobacteria</taxon>
        <taxon>Burkholderiales</taxon>
        <taxon>Oxalobacteraceae</taxon>
        <taxon>Noviherbaspirillum</taxon>
    </lineage>
</organism>